<dbReference type="InterPro" id="IPR018093">
    <property type="entry name" value="BCCT_CS"/>
</dbReference>
<dbReference type="NCBIfam" id="NF007399">
    <property type="entry name" value="PRK09928.1"/>
    <property type="match status" value="1"/>
</dbReference>
<dbReference type="PANTHER" id="PTHR30047">
    <property type="entry name" value="HIGH-AFFINITY CHOLINE TRANSPORT PROTEIN-RELATED"/>
    <property type="match status" value="1"/>
</dbReference>
<evidence type="ECO:0000313" key="9">
    <source>
        <dbReference type="EMBL" id="RUO29978.1"/>
    </source>
</evidence>
<sequence length="665" mass="73867">MQHDPEKSQKGLIVKPNLVMNPPVFIGSGLIAAIFVIVAMVWSDESEAWFDAIQGWVIEKAGWFYILSVAIFLIFVIVLALSSFGRIKLGPDHSEPDYSYGSWFAMLFSAGMGIGLMFFGVAEPVMHYVAPPTGDAETVNAAREAMKVTFFHWGLHAWSIYAVVALSLAYFAFRHGLPLTIRSALYPLIGDRIYGPIGHAVDIFAVVGTLFGVATSLGLGVMQVNAGLNFLFEVPVALWVQVLLIIGITIIATGSVVMGLDGGIRRISELNLILAVALLAFVLIAGPTVYLLQTLVQNIGAYTSDIVNMTFNLYAYEQNDWLGGWTLFYWGWWIAWSPFVGMFIARVSRGRTIREFVTGVLLVPMGFTFMWMTFFGNTGINMILEQGISELGTAVMADESRALFQFFEYLPFSTIASVVATILVITFFVTSSDSGSLVVDMLTSGGTEDDSPVWQRIFWAGLEGLLAIALLIAGGLGALQTATIASALPFTVVMLLMCWGLIRALRLEVVKKVSLRQATLAPVADTGHWKARLKQIVDHPRQDKVINFIQSTVREAMESVAAELKAQDMRVVLGDDEDGRYWIQTEHGDEMDFFYSVRPRAYSPPSFVMRDIAKKRDAELKYFRAEVHLREGGQDYDLYGWSKDQVIADIVDQYEKHMHFLHVVR</sequence>
<comment type="caution">
    <text evidence="9">The sequence shown here is derived from an EMBL/GenBank/DDBJ whole genome shotgun (WGS) entry which is preliminary data.</text>
</comment>
<evidence type="ECO:0000256" key="7">
    <source>
        <dbReference type="ARBA" id="ARBA00023136"/>
    </source>
</evidence>
<feature type="transmembrane region" description="Helical" evidence="8">
    <location>
        <begin position="21"/>
        <end position="42"/>
    </location>
</feature>
<evidence type="ECO:0000256" key="4">
    <source>
        <dbReference type="ARBA" id="ARBA00022475"/>
    </source>
</evidence>
<evidence type="ECO:0000256" key="6">
    <source>
        <dbReference type="ARBA" id="ARBA00022989"/>
    </source>
</evidence>
<dbReference type="EMBL" id="PIPN01000003">
    <property type="protein sequence ID" value="RUO29978.1"/>
    <property type="molecule type" value="Genomic_DNA"/>
</dbReference>
<feature type="transmembrane region" description="Helical" evidence="8">
    <location>
        <begin position="484"/>
        <end position="502"/>
    </location>
</feature>
<feature type="transmembrane region" description="Helical" evidence="8">
    <location>
        <begin position="327"/>
        <end position="344"/>
    </location>
</feature>
<feature type="transmembrane region" description="Helical" evidence="8">
    <location>
        <begin position="457"/>
        <end position="478"/>
    </location>
</feature>
<comment type="similarity">
    <text evidence="2">Belongs to the BCCT transporter (TC 2.A.15) family.</text>
</comment>
<keyword evidence="10" id="KW-1185">Reference proteome</keyword>
<keyword evidence="6 8" id="KW-1133">Transmembrane helix</keyword>
<accession>A0ABY0BZ57</accession>
<name>A0ABY0BZ57_9GAMM</name>
<comment type="subcellular location">
    <subcellularLocation>
        <location evidence="1">Cell membrane</location>
        <topology evidence="1">Multi-pass membrane protein</topology>
    </subcellularLocation>
</comment>
<organism evidence="9 10">
    <name type="scientific">Aliidiomarina sedimenti</name>
    <dbReference type="NCBI Taxonomy" id="1933879"/>
    <lineage>
        <taxon>Bacteria</taxon>
        <taxon>Pseudomonadati</taxon>
        <taxon>Pseudomonadota</taxon>
        <taxon>Gammaproteobacteria</taxon>
        <taxon>Alteromonadales</taxon>
        <taxon>Idiomarinaceae</taxon>
        <taxon>Aliidiomarina</taxon>
    </lineage>
</organism>
<keyword evidence="4" id="KW-1003">Cell membrane</keyword>
<keyword evidence="5 8" id="KW-0812">Transmembrane</keyword>
<evidence type="ECO:0000313" key="10">
    <source>
        <dbReference type="Proteomes" id="UP000287410"/>
    </source>
</evidence>
<evidence type="ECO:0000256" key="1">
    <source>
        <dbReference type="ARBA" id="ARBA00004651"/>
    </source>
</evidence>
<feature type="transmembrane region" description="Helical" evidence="8">
    <location>
        <begin position="409"/>
        <end position="429"/>
    </location>
</feature>
<feature type="transmembrane region" description="Helical" evidence="8">
    <location>
        <begin position="238"/>
        <end position="260"/>
    </location>
</feature>
<feature type="transmembrane region" description="Helical" evidence="8">
    <location>
        <begin position="356"/>
        <end position="374"/>
    </location>
</feature>
<dbReference type="PROSITE" id="PS01303">
    <property type="entry name" value="BCCT"/>
    <property type="match status" value="1"/>
</dbReference>
<gene>
    <name evidence="9" type="ORF">CWE12_08430</name>
</gene>
<proteinExistence type="inferred from homology"/>
<feature type="transmembrane region" description="Helical" evidence="8">
    <location>
        <begin position="272"/>
        <end position="292"/>
    </location>
</feature>
<keyword evidence="3" id="KW-0813">Transport</keyword>
<dbReference type="Pfam" id="PF02028">
    <property type="entry name" value="BCCT"/>
    <property type="match status" value="1"/>
</dbReference>
<keyword evidence="7 8" id="KW-0472">Membrane</keyword>
<feature type="transmembrane region" description="Helical" evidence="8">
    <location>
        <begin position="62"/>
        <end position="82"/>
    </location>
</feature>
<evidence type="ECO:0000256" key="3">
    <source>
        <dbReference type="ARBA" id="ARBA00022448"/>
    </source>
</evidence>
<dbReference type="RefSeq" id="WP_126789249.1">
    <property type="nucleotide sequence ID" value="NZ_PIPN01000003.1"/>
</dbReference>
<dbReference type="Proteomes" id="UP000287410">
    <property type="component" value="Unassembled WGS sequence"/>
</dbReference>
<evidence type="ECO:0000256" key="8">
    <source>
        <dbReference type="SAM" id="Phobius"/>
    </source>
</evidence>
<dbReference type="PANTHER" id="PTHR30047:SF7">
    <property type="entry name" value="HIGH-AFFINITY CHOLINE TRANSPORT PROTEIN"/>
    <property type="match status" value="1"/>
</dbReference>
<dbReference type="InterPro" id="IPR000060">
    <property type="entry name" value="BCCT_transptr"/>
</dbReference>
<feature type="transmembrane region" description="Helical" evidence="8">
    <location>
        <begin position="103"/>
        <end position="122"/>
    </location>
</feature>
<feature type="transmembrane region" description="Helical" evidence="8">
    <location>
        <begin position="153"/>
        <end position="173"/>
    </location>
</feature>
<reference evidence="9 10" key="1">
    <citation type="journal article" date="2018" name="Front. Microbiol.">
        <title>Genome-Based Analysis Reveals the Taxonomy and Diversity of the Family Idiomarinaceae.</title>
        <authorList>
            <person name="Liu Y."/>
            <person name="Lai Q."/>
            <person name="Shao Z."/>
        </authorList>
    </citation>
    <scope>NUCLEOTIDE SEQUENCE [LARGE SCALE GENOMIC DNA]</scope>
    <source>
        <strain evidence="9 10">GBSy1</strain>
    </source>
</reference>
<protein>
    <submittedName>
        <fullName evidence="9">Choline transporter</fullName>
    </submittedName>
</protein>
<dbReference type="NCBIfam" id="TIGR00842">
    <property type="entry name" value="bcct"/>
    <property type="match status" value="1"/>
</dbReference>
<feature type="transmembrane region" description="Helical" evidence="8">
    <location>
        <begin position="193"/>
        <end position="218"/>
    </location>
</feature>
<evidence type="ECO:0000256" key="5">
    <source>
        <dbReference type="ARBA" id="ARBA00022692"/>
    </source>
</evidence>
<evidence type="ECO:0000256" key="2">
    <source>
        <dbReference type="ARBA" id="ARBA00005658"/>
    </source>
</evidence>